<evidence type="ECO:0000256" key="6">
    <source>
        <dbReference type="RuleBase" id="RU365089"/>
    </source>
</evidence>
<keyword evidence="5 6" id="KW-0233">DNA recombination</keyword>
<evidence type="ECO:0000256" key="1">
    <source>
        <dbReference type="ARBA" id="ARBA00002190"/>
    </source>
</evidence>
<evidence type="ECO:0000256" key="5">
    <source>
        <dbReference type="ARBA" id="ARBA00023172"/>
    </source>
</evidence>
<evidence type="ECO:0000313" key="7">
    <source>
        <dbReference type="EMBL" id="GER89050.1"/>
    </source>
</evidence>
<keyword evidence="8" id="KW-1185">Reference proteome</keyword>
<dbReference type="EMBL" id="BKZW01000001">
    <property type="protein sequence ID" value="GER89050.1"/>
    <property type="molecule type" value="Genomic_DNA"/>
</dbReference>
<evidence type="ECO:0000313" key="8">
    <source>
        <dbReference type="Proteomes" id="UP000326912"/>
    </source>
</evidence>
<keyword evidence="6" id="KW-0814">Transposable element</keyword>
<dbReference type="GO" id="GO:0003677">
    <property type="term" value="F:DNA binding"/>
    <property type="evidence" value="ECO:0007669"/>
    <property type="project" value="UniProtKB-UniRule"/>
</dbReference>
<dbReference type="GO" id="GO:0004803">
    <property type="term" value="F:transposase activity"/>
    <property type="evidence" value="ECO:0007669"/>
    <property type="project" value="UniProtKB-UniRule"/>
</dbReference>
<protein>
    <recommendedName>
        <fullName evidence="6">Mutator family transposase</fullName>
    </recommendedName>
</protein>
<dbReference type="Proteomes" id="UP000326912">
    <property type="component" value="Unassembled WGS sequence"/>
</dbReference>
<dbReference type="PANTHER" id="PTHR33217">
    <property type="entry name" value="TRANSPOSASE FOR INSERTION SEQUENCE ELEMENT IS1081"/>
    <property type="match status" value="1"/>
</dbReference>
<dbReference type="InterPro" id="IPR001207">
    <property type="entry name" value="Transposase_mutator"/>
</dbReference>
<keyword evidence="3 6" id="KW-0815">Transposition</keyword>
<keyword evidence="4 6" id="KW-0238">DNA-binding</keyword>
<comment type="similarity">
    <text evidence="2 6">Belongs to the transposase mutator family.</text>
</comment>
<gene>
    <name evidence="7" type="ORF">KDW_32120</name>
</gene>
<dbReference type="PANTHER" id="PTHR33217:SF5">
    <property type="entry name" value="MUTATOR FAMILY TRANSPOSASE"/>
    <property type="match status" value="1"/>
</dbReference>
<comment type="caution">
    <text evidence="7">The sequence shown here is derived from an EMBL/GenBank/DDBJ whole genome shotgun (WGS) entry which is preliminary data.</text>
</comment>
<reference evidence="7 8" key="1">
    <citation type="submission" date="2019-10" db="EMBL/GenBank/DDBJ databases">
        <title>Dictyobacter vulcani sp. nov., within the class Ktedonobacteria, isolated from soil of volcanic Mt. Zao.</title>
        <authorList>
            <person name="Zheng Y."/>
            <person name="Wang C.M."/>
            <person name="Sakai Y."/>
            <person name="Abe K."/>
            <person name="Yokota A."/>
            <person name="Yabe S."/>
        </authorList>
    </citation>
    <scope>NUCLEOTIDE SEQUENCE [LARGE SCALE GENOMIC DNA]</scope>
    <source>
        <strain evidence="7 8">W12</strain>
    </source>
</reference>
<evidence type="ECO:0000256" key="3">
    <source>
        <dbReference type="ARBA" id="ARBA00022578"/>
    </source>
</evidence>
<organism evidence="7 8">
    <name type="scientific">Dictyobacter vulcani</name>
    <dbReference type="NCBI Taxonomy" id="2607529"/>
    <lineage>
        <taxon>Bacteria</taxon>
        <taxon>Bacillati</taxon>
        <taxon>Chloroflexota</taxon>
        <taxon>Ktedonobacteria</taxon>
        <taxon>Ktedonobacterales</taxon>
        <taxon>Dictyobacteraceae</taxon>
        <taxon>Dictyobacter</taxon>
    </lineage>
</organism>
<evidence type="ECO:0000256" key="2">
    <source>
        <dbReference type="ARBA" id="ARBA00010961"/>
    </source>
</evidence>
<sequence>MIYTTNAIESVNMSLRKVTRNHRIFPSDEAVYKVVYLAMHNIAKKWTMPIRNWIPALNCFAIEFGERFPH</sequence>
<dbReference type="Pfam" id="PF00872">
    <property type="entry name" value="Transposase_mut"/>
    <property type="match status" value="1"/>
</dbReference>
<dbReference type="GO" id="GO:0006313">
    <property type="term" value="P:DNA transposition"/>
    <property type="evidence" value="ECO:0007669"/>
    <property type="project" value="UniProtKB-UniRule"/>
</dbReference>
<accession>A0A5J4KRM0</accession>
<evidence type="ECO:0000256" key="4">
    <source>
        <dbReference type="ARBA" id="ARBA00023125"/>
    </source>
</evidence>
<proteinExistence type="inferred from homology"/>
<dbReference type="AlphaFoldDB" id="A0A5J4KRM0"/>
<comment type="function">
    <text evidence="1 6">Required for the transposition of the insertion element.</text>
</comment>
<name>A0A5J4KRM0_9CHLR</name>